<gene>
    <name evidence="1" type="ORF">Pan189_14610</name>
</gene>
<dbReference type="OrthoDB" id="215354at2"/>
<evidence type="ECO:0000313" key="2">
    <source>
        <dbReference type="Proteomes" id="UP000317318"/>
    </source>
</evidence>
<evidence type="ECO:0000313" key="1">
    <source>
        <dbReference type="EMBL" id="QDT37093.1"/>
    </source>
</evidence>
<reference evidence="1 2" key="1">
    <citation type="submission" date="2019-02" db="EMBL/GenBank/DDBJ databases">
        <title>Deep-cultivation of Planctomycetes and their phenomic and genomic characterization uncovers novel biology.</title>
        <authorList>
            <person name="Wiegand S."/>
            <person name="Jogler M."/>
            <person name="Boedeker C."/>
            <person name="Pinto D."/>
            <person name="Vollmers J."/>
            <person name="Rivas-Marin E."/>
            <person name="Kohn T."/>
            <person name="Peeters S.H."/>
            <person name="Heuer A."/>
            <person name="Rast P."/>
            <person name="Oberbeckmann S."/>
            <person name="Bunk B."/>
            <person name="Jeske O."/>
            <person name="Meyerdierks A."/>
            <person name="Storesund J.E."/>
            <person name="Kallscheuer N."/>
            <person name="Luecker S."/>
            <person name="Lage O.M."/>
            <person name="Pohl T."/>
            <person name="Merkel B.J."/>
            <person name="Hornburger P."/>
            <person name="Mueller R.-W."/>
            <person name="Bruemmer F."/>
            <person name="Labrenz M."/>
            <person name="Spormann A.M."/>
            <person name="Op den Camp H."/>
            <person name="Overmann J."/>
            <person name="Amann R."/>
            <person name="Jetten M.S.M."/>
            <person name="Mascher T."/>
            <person name="Medema M.H."/>
            <person name="Devos D.P."/>
            <person name="Kaster A.-K."/>
            <person name="Ovreas L."/>
            <person name="Rohde M."/>
            <person name="Galperin M.Y."/>
            <person name="Jogler C."/>
        </authorList>
    </citation>
    <scope>NUCLEOTIDE SEQUENCE [LARGE SCALE GENOMIC DNA]</scope>
    <source>
        <strain evidence="1 2">Pan189</strain>
    </source>
</reference>
<dbReference type="EMBL" id="CP036268">
    <property type="protein sequence ID" value="QDT37093.1"/>
    <property type="molecule type" value="Genomic_DNA"/>
</dbReference>
<sequence length="137" mass="16293">MSASTAMSASLFDTARREAETHKWIESQKHGCDLGDHAIREWYRTYWLLYCRHRRLEHIRGETRWMEFETETFGVRYTLIMTHGLLADRILDRLDLGYENLDVIAWSQEWDLPMLRVLDILEAIDVNRARIDHPAAM</sequence>
<dbReference type="KEGG" id="svp:Pan189_14610"/>
<dbReference type="AlphaFoldDB" id="A0A517QZS1"/>
<accession>A0A517QZS1</accession>
<dbReference type="RefSeq" id="WP_145363239.1">
    <property type="nucleotide sequence ID" value="NZ_CP036268.1"/>
</dbReference>
<name>A0A517QZS1_9PLAN</name>
<protein>
    <submittedName>
        <fullName evidence="1">Uncharacterized protein</fullName>
    </submittedName>
</protein>
<organism evidence="1 2">
    <name type="scientific">Stratiformator vulcanicus</name>
    <dbReference type="NCBI Taxonomy" id="2527980"/>
    <lineage>
        <taxon>Bacteria</taxon>
        <taxon>Pseudomonadati</taxon>
        <taxon>Planctomycetota</taxon>
        <taxon>Planctomycetia</taxon>
        <taxon>Planctomycetales</taxon>
        <taxon>Planctomycetaceae</taxon>
        <taxon>Stratiformator</taxon>
    </lineage>
</organism>
<proteinExistence type="predicted"/>
<dbReference type="Proteomes" id="UP000317318">
    <property type="component" value="Chromosome"/>
</dbReference>
<keyword evidence="2" id="KW-1185">Reference proteome</keyword>